<keyword evidence="2" id="KW-1185">Reference proteome</keyword>
<name>G4TRZ0_SERID</name>
<organism evidence="1 2">
    <name type="scientific">Serendipita indica (strain DSM 11827)</name>
    <name type="common">Root endophyte fungus</name>
    <name type="synonym">Piriformospora indica</name>
    <dbReference type="NCBI Taxonomy" id="1109443"/>
    <lineage>
        <taxon>Eukaryota</taxon>
        <taxon>Fungi</taxon>
        <taxon>Dikarya</taxon>
        <taxon>Basidiomycota</taxon>
        <taxon>Agaricomycotina</taxon>
        <taxon>Agaricomycetes</taxon>
        <taxon>Sebacinales</taxon>
        <taxon>Serendipitaceae</taxon>
        <taxon>Serendipita</taxon>
    </lineage>
</organism>
<sequence length="406" mass="46461">MSLTQRLPIELWIAIFEYVLDSWLFPRPDASIITLHKVFQHGCITYVEYQRVQRIRTRLRLVCQAWNTALQSLSIRNDVAVQDVTSARFDSPYVSSAARLDLEAVWVCESSSRSDEKGVYEPWRALMAQRMALFQQSMSAPEDNGQQTLRNVRVLNAWNFPLQMIPGLCEGRPPLQSLSIYLPALHESVGVCRYLLDNLTHLHLRQVFLTPGIPLIHLPKVCFLDIELQHIDKVGIPLKLPRLTKLVITYHCSSDTLPPEIHNFIVSFSSKLTDLVLLGYQNMPFVLFELIPLLPRLQLYGTGAHFTRCTIGLLESQWAECGKVDTLVIYGIERKCGDMLKCLVALFLSRRPFKSLRIPLTWAEFIHEAQQMRSHAMRRIFAPLYSMSVPIFDADGVGLAVDHLYD</sequence>
<dbReference type="HOGENOM" id="CLU_687192_0_0_1"/>
<accession>G4TRZ0</accession>
<dbReference type="InterPro" id="IPR032675">
    <property type="entry name" value="LRR_dom_sf"/>
</dbReference>
<dbReference type="Gene3D" id="3.80.10.10">
    <property type="entry name" value="Ribonuclease Inhibitor"/>
    <property type="match status" value="1"/>
</dbReference>
<reference evidence="1 2" key="1">
    <citation type="journal article" date="2011" name="PLoS Pathog.">
        <title>Endophytic Life Strategies Decoded by Genome and Transcriptome Analyses of the Mutualistic Root Symbiont Piriformospora indica.</title>
        <authorList>
            <person name="Zuccaro A."/>
            <person name="Lahrmann U."/>
            <person name="Guldener U."/>
            <person name="Langen G."/>
            <person name="Pfiffi S."/>
            <person name="Biedenkopf D."/>
            <person name="Wong P."/>
            <person name="Samans B."/>
            <person name="Grimm C."/>
            <person name="Basiewicz M."/>
            <person name="Murat C."/>
            <person name="Martin F."/>
            <person name="Kogel K.H."/>
        </authorList>
    </citation>
    <scope>NUCLEOTIDE SEQUENCE [LARGE SCALE GENOMIC DNA]</scope>
    <source>
        <strain evidence="1 2">DSM 11827</strain>
    </source>
</reference>
<dbReference type="SUPFAM" id="SSF52058">
    <property type="entry name" value="L domain-like"/>
    <property type="match status" value="1"/>
</dbReference>
<protein>
    <submittedName>
        <fullName evidence="1">Uncharacterized protein</fullName>
    </submittedName>
</protein>
<dbReference type="Proteomes" id="UP000007148">
    <property type="component" value="Unassembled WGS sequence"/>
</dbReference>
<dbReference type="AlphaFoldDB" id="G4TRZ0"/>
<evidence type="ECO:0000313" key="1">
    <source>
        <dbReference type="EMBL" id="CCA74083.1"/>
    </source>
</evidence>
<comment type="caution">
    <text evidence="1">The sequence shown here is derived from an EMBL/GenBank/DDBJ whole genome shotgun (WGS) entry which is preliminary data.</text>
</comment>
<gene>
    <name evidence="1" type="ORF">PIIN_08037</name>
</gene>
<dbReference type="InParanoid" id="G4TRZ0"/>
<dbReference type="OrthoDB" id="3258324at2759"/>
<dbReference type="EMBL" id="CAFZ01000278">
    <property type="protein sequence ID" value="CCA74083.1"/>
    <property type="molecule type" value="Genomic_DNA"/>
</dbReference>
<proteinExistence type="predicted"/>
<evidence type="ECO:0000313" key="2">
    <source>
        <dbReference type="Proteomes" id="UP000007148"/>
    </source>
</evidence>